<accession>A0A1W6LMZ8</accession>
<reference evidence="2" key="1">
    <citation type="submission" date="2017-04" db="EMBL/GenBank/DDBJ databases">
        <title>Comparative genomics and description of representatives of a novel lineage of planctomycetes thriving in anoxic sediments.</title>
        <authorList>
            <person name="Spring S."/>
            <person name="Bunk B."/>
            <person name="Sproer C."/>
        </authorList>
    </citation>
    <scope>NUCLEOTIDE SEQUENCE [LARGE SCALE GENOMIC DNA]</scope>
    <source>
        <strain evidence="2">ST-PulAB-D4</strain>
    </source>
</reference>
<dbReference type="KEGG" id="pbp:STSP1_01517"/>
<sequence length="236" mass="27084">MNEKNAGIESYLNKKTFEKGQREDILKLVLGNYLSPAFGALPKREIDLIMLEALEKVGYIERQNDIYELVTKLRVTRSKARNLIYDKELRKYSNDEDPDKIVKEYLKRPLIQKQGDLFVLDIENPLIIDHLKFKLKKLGYTSDGSFSQSLVKLSLNSYTALIEELLEPDEQESVKKTLIEAGFPDDSLLGLLRTALKDLAKKYAGDAGAKTADKFYCFISDLIEKKVSNNDKKYFE</sequence>
<keyword evidence="2" id="KW-1185">Reference proteome</keyword>
<dbReference type="Proteomes" id="UP000193334">
    <property type="component" value="Chromosome"/>
</dbReference>
<organism evidence="1 2">
    <name type="scientific">Sedimentisphaera salicampi</name>
    <dbReference type="NCBI Taxonomy" id="1941349"/>
    <lineage>
        <taxon>Bacteria</taxon>
        <taxon>Pseudomonadati</taxon>
        <taxon>Planctomycetota</taxon>
        <taxon>Phycisphaerae</taxon>
        <taxon>Sedimentisphaerales</taxon>
        <taxon>Sedimentisphaeraceae</taxon>
        <taxon>Sedimentisphaera</taxon>
    </lineage>
</organism>
<dbReference type="RefSeq" id="WP_118158574.1">
    <property type="nucleotide sequence ID" value="NZ_CP021023.1"/>
</dbReference>
<proteinExistence type="predicted"/>
<evidence type="ECO:0000313" key="1">
    <source>
        <dbReference type="EMBL" id="ARN57122.1"/>
    </source>
</evidence>
<gene>
    <name evidence="1" type="ORF">STSP1_01517</name>
</gene>
<protein>
    <submittedName>
        <fullName evidence="1">Uncharacterized protein</fullName>
    </submittedName>
</protein>
<evidence type="ECO:0000313" key="2">
    <source>
        <dbReference type="Proteomes" id="UP000193334"/>
    </source>
</evidence>
<dbReference type="EMBL" id="CP021023">
    <property type="protein sequence ID" value="ARN57122.1"/>
    <property type="molecule type" value="Genomic_DNA"/>
</dbReference>
<name>A0A1W6LMZ8_9BACT</name>
<dbReference type="AlphaFoldDB" id="A0A1W6LMZ8"/>